<evidence type="ECO:0000256" key="7">
    <source>
        <dbReference type="ARBA" id="ARBA00023136"/>
    </source>
</evidence>
<feature type="domain" description="Longin" evidence="14">
    <location>
        <begin position="9"/>
        <end position="126"/>
    </location>
</feature>
<evidence type="ECO:0000256" key="5">
    <source>
        <dbReference type="ARBA" id="ARBA00022475"/>
    </source>
</evidence>
<evidence type="ECO:0000256" key="4">
    <source>
        <dbReference type="ARBA" id="ARBA00008025"/>
    </source>
</evidence>
<dbReference type="InterPro" id="IPR010908">
    <property type="entry name" value="Longin_dom"/>
</dbReference>
<dbReference type="InterPro" id="IPR011012">
    <property type="entry name" value="Longin-like_dom_sf"/>
</dbReference>
<keyword evidence="10" id="KW-0636">Prenylation</keyword>
<dbReference type="PRINTS" id="PR00219">
    <property type="entry name" value="SYNAPTOBREVN"/>
</dbReference>
<evidence type="ECO:0000256" key="11">
    <source>
        <dbReference type="ARBA" id="ARBA00025256"/>
    </source>
</evidence>
<keyword evidence="7" id="KW-0472">Membrane</keyword>
<dbReference type="Proteomes" id="UP000594262">
    <property type="component" value="Unplaced"/>
</dbReference>
<evidence type="ECO:0000256" key="10">
    <source>
        <dbReference type="ARBA" id="ARBA00023289"/>
    </source>
</evidence>
<dbReference type="InterPro" id="IPR001388">
    <property type="entry name" value="Synaptobrevin-like"/>
</dbReference>
<dbReference type="InterPro" id="IPR045848">
    <property type="entry name" value="R-SNARE_YKT6"/>
</dbReference>
<keyword evidence="6" id="KW-0488">Methylation</keyword>
<dbReference type="GO" id="GO:0005484">
    <property type="term" value="F:SNAP receptor activity"/>
    <property type="evidence" value="ECO:0007669"/>
    <property type="project" value="TreeGrafter"/>
</dbReference>
<dbReference type="Gene3D" id="3.30.450.50">
    <property type="entry name" value="Longin domain"/>
    <property type="match status" value="1"/>
</dbReference>
<dbReference type="GO" id="GO:0000139">
    <property type="term" value="C:Golgi membrane"/>
    <property type="evidence" value="ECO:0007669"/>
    <property type="project" value="UniProtKB-SubCell"/>
</dbReference>
<dbReference type="OrthoDB" id="27923at2759"/>
<dbReference type="GO" id="GO:0005886">
    <property type="term" value="C:plasma membrane"/>
    <property type="evidence" value="ECO:0007669"/>
    <property type="project" value="UniProtKB-SubCell"/>
</dbReference>
<evidence type="ECO:0000256" key="1">
    <source>
        <dbReference type="ARBA" id="ARBA00004198"/>
    </source>
</evidence>
<keyword evidence="9" id="KW-0449">Lipoprotein</keyword>
<evidence type="ECO:0000313" key="16">
    <source>
        <dbReference type="EnsemblMetazoa" id="CLYHEMP004006.1"/>
    </source>
</evidence>
<evidence type="ECO:0000256" key="9">
    <source>
        <dbReference type="ARBA" id="ARBA00023288"/>
    </source>
</evidence>
<comment type="similarity">
    <text evidence="4">Belongs to the synaptobrevin family.</text>
</comment>
<dbReference type="PROSITE" id="PS50859">
    <property type="entry name" value="LONGIN"/>
    <property type="match status" value="1"/>
</dbReference>
<organism evidence="16 17">
    <name type="scientific">Clytia hemisphaerica</name>
    <dbReference type="NCBI Taxonomy" id="252671"/>
    <lineage>
        <taxon>Eukaryota</taxon>
        <taxon>Metazoa</taxon>
        <taxon>Cnidaria</taxon>
        <taxon>Hydrozoa</taxon>
        <taxon>Hydroidolina</taxon>
        <taxon>Leptothecata</taxon>
        <taxon>Obeliida</taxon>
        <taxon>Clytiidae</taxon>
        <taxon>Clytia</taxon>
    </lineage>
</organism>
<evidence type="ECO:0000259" key="14">
    <source>
        <dbReference type="PROSITE" id="PS50859"/>
    </source>
</evidence>
<dbReference type="CDD" id="cd14824">
    <property type="entry name" value="Longin"/>
    <property type="match status" value="1"/>
</dbReference>
<evidence type="ECO:0000256" key="12">
    <source>
        <dbReference type="ARBA" id="ARBA00025701"/>
    </source>
</evidence>
<dbReference type="Gene3D" id="1.20.5.110">
    <property type="match status" value="1"/>
</dbReference>
<name>A0A7M5UQC1_9CNID</name>
<evidence type="ECO:0000256" key="3">
    <source>
        <dbReference type="ARBA" id="ARBA00004444"/>
    </source>
</evidence>
<dbReference type="RefSeq" id="XP_066923083.1">
    <property type="nucleotide sequence ID" value="XM_067066982.1"/>
</dbReference>
<dbReference type="Pfam" id="PF00957">
    <property type="entry name" value="Synaptobrevin"/>
    <property type="match status" value="1"/>
</dbReference>
<dbReference type="Pfam" id="PF13774">
    <property type="entry name" value="Longin"/>
    <property type="match status" value="1"/>
</dbReference>
<keyword evidence="8" id="KW-0564">Palmitate</keyword>
<dbReference type="SMART" id="SM01270">
    <property type="entry name" value="Longin"/>
    <property type="match status" value="1"/>
</dbReference>
<dbReference type="CDD" id="cd15867">
    <property type="entry name" value="R-SNARE_YKT6"/>
    <property type="match status" value="1"/>
</dbReference>
<dbReference type="PANTHER" id="PTHR45806">
    <property type="entry name" value="SYNAPTOBREVIN HOMOLOG YKT6"/>
    <property type="match status" value="1"/>
</dbReference>
<sequence length="197" mass="22513">MVKLFAIELFYKSGKVKELKSAHDLQSFGYFQRSSVREFMDFTGKIIVERTSAGQRASVSEQEYLCHVFVGGDGLSGVAITDKEYNQRVAFNMLNKILEEFKKQVPSAQYMNQDPSTYNFTLCQSYLEKYQNPSEADPMMKVQSELDDTKIIMYETIEKVLQRGEKIDDLVAKSEGLSMGSKTFYKTAKKTNACCSW</sequence>
<protein>
    <submittedName>
        <fullName evidence="16">Uncharacterized protein</fullName>
    </submittedName>
</protein>
<dbReference type="GO" id="GO:0006888">
    <property type="term" value="P:endoplasmic reticulum to Golgi vesicle-mediated transport"/>
    <property type="evidence" value="ECO:0007669"/>
    <property type="project" value="TreeGrafter"/>
</dbReference>
<evidence type="ECO:0000259" key="15">
    <source>
        <dbReference type="PROSITE" id="PS50892"/>
    </source>
</evidence>
<keyword evidence="5" id="KW-1003">Cell membrane</keyword>
<dbReference type="SUPFAM" id="SSF58038">
    <property type="entry name" value="SNARE fusion complex"/>
    <property type="match status" value="1"/>
</dbReference>
<comment type="subcellular location">
    <subcellularLocation>
        <location evidence="2">Cell membrane</location>
        <topology evidence="2">Lipid-anchor</topology>
        <orientation evidence="2">Cytoplasmic side</orientation>
    </subcellularLocation>
    <subcellularLocation>
        <location evidence="12">Cytoplasmic vesicle membrane</location>
        <topology evidence="12">Lipid-anchor</topology>
        <orientation evidence="12">Cytoplasmic side</orientation>
    </subcellularLocation>
    <subcellularLocation>
        <location evidence="3">Golgi apparatus membrane</location>
        <topology evidence="3">Lipid-anchor</topology>
        <orientation evidence="3">Cytoplasmic side</orientation>
    </subcellularLocation>
    <subcellularLocation>
        <location evidence="1">Golgi apparatus</location>
        <location evidence="1">trans-Golgi network membrane</location>
    </subcellularLocation>
</comment>
<keyword evidence="17" id="KW-1185">Reference proteome</keyword>
<evidence type="ECO:0000256" key="13">
    <source>
        <dbReference type="PROSITE-ProRule" id="PRU00290"/>
    </source>
</evidence>
<dbReference type="EnsemblMetazoa" id="CLYHEMT004006.1">
    <property type="protein sequence ID" value="CLYHEMP004006.1"/>
    <property type="gene ID" value="CLYHEMG004006"/>
</dbReference>
<proteinExistence type="inferred from homology"/>
<comment type="function">
    <text evidence="11">Vesicular soluble NSF attachment protein receptor (v-SNARE) mediating vesicle docking and fusion to a specific acceptor cellular compartment. Functions in endoplasmic reticulum to Golgi transport; as part of a SNARE complex composed of GOSR1, GOSR2 and STX5. Functions in early/recycling endosome to TGN transport; as part of a SNARE complex composed of BET1L, GOSR1 and STX5. Has a S-palmitoyl transferase activity.</text>
</comment>
<evidence type="ECO:0000256" key="2">
    <source>
        <dbReference type="ARBA" id="ARBA00004342"/>
    </source>
</evidence>
<evidence type="ECO:0000313" key="17">
    <source>
        <dbReference type="Proteomes" id="UP000594262"/>
    </source>
</evidence>
<dbReference type="SUPFAM" id="SSF64356">
    <property type="entry name" value="SNARE-like"/>
    <property type="match status" value="1"/>
</dbReference>
<dbReference type="GO" id="GO:0030659">
    <property type="term" value="C:cytoplasmic vesicle membrane"/>
    <property type="evidence" value="ECO:0007669"/>
    <property type="project" value="UniProtKB-SubCell"/>
</dbReference>
<dbReference type="AlphaFoldDB" id="A0A7M5UQC1"/>
<dbReference type="PROSITE" id="PS50892">
    <property type="entry name" value="V_SNARE"/>
    <property type="match status" value="1"/>
</dbReference>
<dbReference type="InterPro" id="IPR042855">
    <property type="entry name" value="V_SNARE_CC"/>
</dbReference>
<evidence type="ECO:0000256" key="6">
    <source>
        <dbReference type="ARBA" id="ARBA00022481"/>
    </source>
</evidence>
<keyword evidence="13" id="KW-0175">Coiled coil</keyword>
<evidence type="ECO:0000256" key="8">
    <source>
        <dbReference type="ARBA" id="ARBA00023139"/>
    </source>
</evidence>
<feature type="domain" description="V-SNARE coiled-coil homology" evidence="15">
    <location>
        <begin position="138"/>
        <end position="197"/>
    </location>
</feature>
<reference evidence="16" key="1">
    <citation type="submission" date="2021-01" db="UniProtKB">
        <authorList>
            <consortium name="EnsemblMetazoa"/>
        </authorList>
    </citation>
    <scope>IDENTIFICATION</scope>
</reference>
<dbReference type="PANTHER" id="PTHR45806:SF1">
    <property type="entry name" value="SYNAPTOBREVIN HOMOLOG YKT6"/>
    <property type="match status" value="1"/>
</dbReference>
<dbReference type="GeneID" id="136810416"/>
<accession>A0A7M5UQC1</accession>